<dbReference type="InterPro" id="IPR016024">
    <property type="entry name" value="ARM-type_fold"/>
</dbReference>
<name>A0A8K0UJL2_9AGAR</name>
<evidence type="ECO:0000313" key="8">
    <source>
        <dbReference type="EMBL" id="KAH8093222.1"/>
    </source>
</evidence>
<keyword evidence="4" id="KW-0493">Microtubule</keyword>
<dbReference type="AlphaFoldDB" id="A0A8K0UJL2"/>
<evidence type="ECO:0000259" key="7">
    <source>
        <dbReference type="SMART" id="SM01349"/>
    </source>
</evidence>
<feature type="compositionally biased region" description="Low complexity" evidence="6">
    <location>
        <begin position="368"/>
        <end position="380"/>
    </location>
</feature>
<feature type="region of interest" description="Disordered" evidence="6">
    <location>
        <begin position="303"/>
        <end position="764"/>
    </location>
</feature>
<evidence type="ECO:0000256" key="1">
    <source>
        <dbReference type="ARBA" id="ARBA00004186"/>
    </source>
</evidence>
<dbReference type="EMBL" id="JAEVFJ010000029">
    <property type="protein sequence ID" value="KAH8093222.1"/>
    <property type="molecule type" value="Genomic_DNA"/>
</dbReference>
<protein>
    <submittedName>
        <fullName evidence="8">Clasp N terminal-domain-containing protein</fullName>
    </submittedName>
</protein>
<evidence type="ECO:0000256" key="2">
    <source>
        <dbReference type="ARBA" id="ARBA00009549"/>
    </source>
</evidence>
<feature type="compositionally biased region" description="Low complexity" evidence="6">
    <location>
        <begin position="446"/>
        <end position="467"/>
    </location>
</feature>
<sequence>MPPRQQIIQCDSLRTLECELASIRDRLATPETEETWDTLAKAIARFTTLIQNGASNFPDEVSNGLRTIARPLNSAILSERSRLSGAAIDLLKAAAEGIGKTFDNIVPLYIPTLLTLCSRSNKVFISRSKACVIVIIEATQAPTILSYLAEAVKDKSLSLRLSAAEGGLACLNSFNPPDLEKEARAREVEAMIKATATDPSADVRKVSRQLFEAYRILLPHRVDAFTAPLTPTARKYLEIRSRAPSVQSNASSRPNSASSTNSLAVPQLAVRPKSAMSRSATTLFPTASGSNPDVVPARARTLSTMNGPGLKRSESAPSTSQSTSATATAAAPLRPVVGPSRPPPVPPVPQRGPTRPTCSRDMPPPATIPIRPQRPAARPTSSSPEPNPFVPADPNTAALRSSGGPLRPTTGPSRVPQDIVEKQRVMGGARRVLLPMPEPPQPAAISVPSASESKKSSSIASHSRTASNNSVDQAPVTTIKPSNAEASTSAPSKDAKLPAPSKAVLPPAKVLVKKVEPSKPKPPATRPVPSARVPSAPKRTDPSVSTSTTNNTTHHTTTTTTTRRTVATTSRLTEPTQSQMAKTRPTKTIATKKTEVAKPVGSRQAPTARAPAVPPPKATSTARKRVISTAPKPQAGPAPSPEVLSVAASVPLPSSPAGSPSPLPQAEDEENLETQTHSPTSSPANKSIQSTVPEVRMDLLPADEDQGAEARIVQDQDDRQAPESSSGISLVPAIEIREAETQAEDSRASESEVETPLSPSSPSQAIIQIDPATPEPSTPRPAFPTFRQTVPETPISSLLESIQRGFDFSPAPPFDPDRTFTLGGLVPMEVKCEPLVFASGDERERKPLHPVT</sequence>
<evidence type="ECO:0000313" key="9">
    <source>
        <dbReference type="Proteomes" id="UP000813824"/>
    </source>
</evidence>
<comment type="caution">
    <text evidence="8">The sequence shown here is derived from an EMBL/GenBank/DDBJ whole genome shotgun (WGS) entry which is preliminary data.</text>
</comment>
<dbReference type="OrthoDB" id="46159at2759"/>
<comment type="similarity">
    <text evidence="2">Belongs to the CLASP family.</text>
</comment>
<reference evidence="8" key="1">
    <citation type="journal article" date="2021" name="New Phytol.">
        <title>Evolutionary innovations through gain and loss of genes in the ectomycorrhizal Boletales.</title>
        <authorList>
            <person name="Wu G."/>
            <person name="Miyauchi S."/>
            <person name="Morin E."/>
            <person name="Kuo A."/>
            <person name="Drula E."/>
            <person name="Varga T."/>
            <person name="Kohler A."/>
            <person name="Feng B."/>
            <person name="Cao Y."/>
            <person name="Lipzen A."/>
            <person name="Daum C."/>
            <person name="Hundley H."/>
            <person name="Pangilinan J."/>
            <person name="Johnson J."/>
            <person name="Barry K."/>
            <person name="LaButti K."/>
            <person name="Ng V."/>
            <person name="Ahrendt S."/>
            <person name="Min B."/>
            <person name="Choi I.G."/>
            <person name="Park H."/>
            <person name="Plett J.M."/>
            <person name="Magnuson J."/>
            <person name="Spatafora J.W."/>
            <person name="Nagy L.G."/>
            <person name="Henrissat B."/>
            <person name="Grigoriev I.V."/>
            <person name="Yang Z.L."/>
            <person name="Xu J."/>
            <person name="Martin F.M."/>
        </authorList>
    </citation>
    <scope>NUCLEOTIDE SEQUENCE</scope>
    <source>
        <strain evidence="8">KKN 215</strain>
    </source>
</reference>
<feature type="compositionally biased region" description="Polar residues" evidence="6">
    <location>
        <begin position="673"/>
        <end position="692"/>
    </location>
</feature>
<feature type="compositionally biased region" description="Basic and acidic residues" evidence="6">
    <location>
        <begin position="712"/>
        <end position="721"/>
    </location>
</feature>
<accession>A0A8K0UJL2</accession>
<feature type="domain" description="TOG" evidence="7">
    <location>
        <begin position="12"/>
        <end position="250"/>
    </location>
</feature>
<dbReference type="InterPro" id="IPR024395">
    <property type="entry name" value="CLASP_N_dom"/>
</dbReference>
<feature type="compositionally biased region" description="Low complexity" evidence="6">
    <location>
        <begin position="543"/>
        <end position="570"/>
    </location>
</feature>
<feature type="region of interest" description="Disordered" evidence="6">
    <location>
        <begin position="769"/>
        <end position="788"/>
    </location>
</feature>
<organism evidence="8 9">
    <name type="scientific">Cristinia sonorae</name>
    <dbReference type="NCBI Taxonomy" id="1940300"/>
    <lineage>
        <taxon>Eukaryota</taxon>
        <taxon>Fungi</taxon>
        <taxon>Dikarya</taxon>
        <taxon>Basidiomycota</taxon>
        <taxon>Agaricomycotina</taxon>
        <taxon>Agaricomycetes</taxon>
        <taxon>Agaricomycetidae</taxon>
        <taxon>Agaricales</taxon>
        <taxon>Pleurotineae</taxon>
        <taxon>Stephanosporaceae</taxon>
        <taxon>Cristinia</taxon>
    </lineage>
</organism>
<keyword evidence="5" id="KW-0131">Cell cycle</keyword>
<dbReference type="SUPFAM" id="SSF48371">
    <property type="entry name" value="ARM repeat"/>
    <property type="match status" value="1"/>
</dbReference>
<feature type="region of interest" description="Disordered" evidence="6">
    <location>
        <begin position="242"/>
        <end position="277"/>
    </location>
</feature>
<keyword evidence="5" id="KW-0498">Mitosis</keyword>
<keyword evidence="3" id="KW-0132">Cell division</keyword>
<dbReference type="InterPro" id="IPR034085">
    <property type="entry name" value="TOG"/>
</dbReference>
<dbReference type="InterPro" id="IPR011989">
    <property type="entry name" value="ARM-like"/>
</dbReference>
<evidence type="ECO:0000256" key="4">
    <source>
        <dbReference type="ARBA" id="ARBA00022701"/>
    </source>
</evidence>
<feature type="compositionally biased region" description="Polar residues" evidence="6">
    <location>
        <begin position="468"/>
        <end position="491"/>
    </location>
</feature>
<feature type="compositionally biased region" description="Pro residues" evidence="6">
    <location>
        <begin position="773"/>
        <end position="782"/>
    </location>
</feature>
<feature type="compositionally biased region" description="Polar residues" evidence="6">
    <location>
        <begin position="571"/>
        <end position="591"/>
    </location>
</feature>
<feature type="compositionally biased region" description="Low complexity" evidence="6">
    <location>
        <begin position="315"/>
        <end position="339"/>
    </location>
</feature>
<dbReference type="GO" id="GO:0005819">
    <property type="term" value="C:spindle"/>
    <property type="evidence" value="ECO:0007669"/>
    <property type="project" value="UniProtKB-SubCell"/>
</dbReference>
<feature type="compositionally biased region" description="Low complexity" evidence="6">
    <location>
        <begin position="643"/>
        <end position="660"/>
    </location>
</feature>
<dbReference type="Gene3D" id="1.25.10.10">
    <property type="entry name" value="Leucine-rich Repeat Variant"/>
    <property type="match status" value="1"/>
</dbReference>
<gene>
    <name evidence="8" type="ORF">BXZ70DRAFT_1079286</name>
</gene>
<evidence type="ECO:0000256" key="5">
    <source>
        <dbReference type="ARBA" id="ARBA00022776"/>
    </source>
</evidence>
<feature type="compositionally biased region" description="Basic and acidic residues" evidence="6">
    <location>
        <begin position="735"/>
        <end position="750"/>
    </location>
</feature>
<feature type="compositionally biased region" description="Low complexity" evidence="6">
    <location>
        <begin position="248"/>
        <end position="262"/>
    </location>
</feature>
<dbReference type="Proteomes" id="UP000813824">
    <property type="component" value="Unassembled WGS sequence"/>
</dbReference>
<dbReference type="SMART" id="SM01349">
    <property type="entry name" value="TOG"/>
    <property type="match status" value="1"/>
</dbReference>
<feature type="compositionally biased region" description="Pro residues" evidence="6">
    <location>
        <begin position="340"/>
        <end position="350"/>
    </location>
</feature>
<evidence type="ECO:0000256" key="6">
    <source>
        <dbReference type="SAM" id="MobiDB-lite"/>
    </source>
</evidence>
<proteinExistence type="inferred from homology"/>
<comment type="subcellular location">
    <subcellularLocation>
        <location evidence="1">Cytoplasm</location>
        <location evidence="1">Cytoskeleton</location>
        <location evidence="1">Spindle</location>
    </subcellularLocation>
</comment>
<keyword evidence="9" id="KW-1185">Reference proteome</keyword>
<dbReference type="GO" id="GO:0005874">
    <property type="term" value="C:microtubule"/>
    <property type="evidence" value="ECO:0007669"/>
    <property type="project" value="UniProtKB-KW"/>
</dbReference>
<dbReference type="GO" id="GO:0051301">
    <property type="term" value="P:cell division"/>
    <property type="evidence" value="ECO:0007669"/>
    <property type="project" value="UniProtKB-KW"/>
</dbReference>
<dbReference type="Pfam" id="PF12348">
    <property type="entry name" value="CLASP_N"/>
    <property type="match status" value="1"/>
</dbReference>
<evidence type="ECO:0000256" key="3">
    <source>
        <dbReference type="ARBA" id="ARBA00022618"/>
    </source>
</evidence>